<keyword evidence="2" id="KW-1185">Reference proteome</keyword>
<sequence>MKKELITQWSKEFTELSIYRQDRLFSIQGVFVWGLKLSKIANVDRFRPTFICYPLWRTNIKACLEEPLFMFQIYRMNGFQFDIEYKSYQLEMSEAILCINNQVPIINTKELKLKDVYNFLDQRFSDVLVNSSPVGQAKIYEGKLFLALYLNNEEEMVKVWNELIDSSKKWDPKFFEWKYGKITDWLSGLQTVIDNRAVFMEQINLNLQDNKITKLKKGIVV</sequence>
<evidence type="ECO:0000313" key="2">
    <source>
        <dbReference type="Proteomes" id="UP000076630"/>
    </source>
</evidence>
<comment type="caution">
    <text evidence="1">The sequence shown here is derived from an EMBL/GenBank/DDBJ whole genome shotgun (WGS) entry which is preliminary data.</text>
</comment>
<gene>
    <name evidence="1" type="ORF">AV926_14865</name>
</gene>
<dbReference type="OrthoDB" id="1028464at2"/>
<accession>A0A163X2K8</accession>
<dbReference type="EMBL" id="LQNU01000073">
    <property type="protein sequence ID" value="KZE77207.1"/>
    <property type="molecule type" value="Genomic_DNA"/>
</dbReference>
<proteinExistence type="predicted"/>
<protein>
    <submittedName>
        <fullName evidence="1">Uncharacterized protein</fullName>
    </submittedName>
</protein>
<organism evidence="1 2">
    <name type="scientific">Myroides marinus</name>
    <dbReference type="NCBI Taxonomy" id="703342"/>
    <lineage>
        <taxon>Bacteria</taxon>
        <taxon>Pseudomonadati</taxon>
        <taxon>Bacteroidota</taxon>
        <taxon>Flavobacteriia</taxon>
        <taxon>Flavobacteriales</taxon>
        <taxon>Flavobacteriaceae</taxon>
        <taxon>Myroides</taxon>
    </lineage>
</organism>
<dbReference type="RefSeq" id="WP_038987164.1">
    <property type="nucleotide sequence ID" value="NZ_JWJO01000042.1"/>
</dbReference>
<evidence type="ECO:0000313" key="1">
    <source>
        <dbReference type="EMBL" id="KZE77207.1"/>
    </source>
</evidence>
<reference evidence="1 2" key="1">
    <citation type="submission" date="2016-01" db="EMBL/GenBank/DDBJ databases">
        <title>Whole genome sequencing of Myroides marinus L41.</title>
        <authorList>
            <person name="Hong K.W."/>
        </authorList>
    </citation>
    <scope>NUCLEOTIDE SEQUENCE [LARGE SCALE GENOMIC DNA]</scope>
    <source>
        <strain evidence="1 2">L41</strain>
    </source>
</reference>
<name>A0A163X2K8_9FLAO</name>
<dbReference type="AlphaFoldDB" id="A0A163X2K8"/>
<dbReference type="Proteomes" id="UP000076630">
    <property type="component" value="Unassembled WGS sequence"/>
</dbReference>